<protein>
    <submittedName>
        <fullName evidence="1">Uncharacterized protein</fullName>
    </submittedName>
</protein>
<accession>A0A938XF73</accession>
<name>A0A938XF73_9CLOT</name>
<dbReference type="Proteomes" id="UP000705508">
    <property type="component" value="Unassembled WGS sequence"/>
</dbReference>
<reference evidence="1" key="2">
    <citation type="journal article" date="2021" name="Sci. Rep.">
        <title>The distribution of antibiotic resistance genes in chicken gut microbiota commensals.</title>
        <authorList>
            <person name="Juricova H."/>
            <person name="Matiasovicova J."/>
            <person name="Kubasova T."/>
            <person name="Cejkova D."/>
            <person name="Rychlik I."/>
        </authorList>
    </citation>
    <scope>NUCLEOTIDE SEQUENCE</scope>
    <source>
        <strain evidence="1">An582</strain>
    </source>
</reference>
<dbReference type="AlphaFoldDB" id="A0A938XF73"/>
<evidence type="ECO:0000313" key="1">
    <source>
        <dbReference type="EMBL" id="MBM6948842.1"/>
    </source>
</evidence>
<evidence type="ECO:0000313" key="2">
    <source>
        <dbReference type="Proteomes" id="UP000705508"/>
    </source>
</evidence>
<sequence>MEVFSKAYLDEVVENQGKLFEYAQDHCPGMNIEDFIDHYMKSRTRSLIDEGQAYVSTMNAESLFDYFLKNDKYELKQGKESGGFAPDWIGQFYALFQWMYRIPSKEVVRLLPVEFMFEGYPGLHDLDLQVAVQKVGEQCGLEKQE</sequence>
<dbReference type="EMBL" id="JACJKS010000012">
    <property type="protein sequence ID" value="MBM6948842.1"/>
    <property type="molecule type" value="Genomic_DNA"/>
</dbReference>
<gene>
    <name evidence="1" type="ORF">H6A20_09285</name>
</gene>
<organism evidence="1 2">
    <name type="scientific">Mordavella massiliensis</name>
    <dbReference type="NCBI Taxonomy" id="1871024"/>
    <lineage>
        <taxon>Bacteria</taxon>
        <taxon>Bacillati</taxon>
        <taxon>Bacillota</taxon>
        <taxon>Clostridia</taxon>
        <taxon>Eubacteriales</taxon>
        <taxon>Clostridiaceae</taxon>
        <taxon>Mordavella</taxon>
    </lineage>
</organism>
<comment type="caution">
    <text evidence="1">The sequence shown here is derived from an EMBL/GenBank/DDBJ whole genome shotgun (WGS) entry which is preliminary data.</text>
</comment>
<reference evidence="1" key="1">
    <citation type="submission" date="2020-08" db="EMBL/GenBank/DDBJ databases">
        <authorList>
            <person name="Cejkova D."/>
            <person name="Kubasova T."/>
            <person name="Jahodarova E."/>
            <person name="Rychlik I."/>
        </authorList>
    </citation>
    <scope>NUCLEOTIDE SEQUENCE</scope>
    <source>
        <strain evidence="1">An582</strain>
    </source>
</reference>
<proteinExistence type="predicted"/>